<evidence type="ECO:0000259" key="1">
    <source>
        <dbReference type="Pfam" id="PF10026"/>
    </source>
</evidence>
<name>A0A9X3WC05_9BACI</name>
<evidence type="ECO:0000313" key="3">
    <source>
        <dbReference type="Proteomes" id="UP001145069"/>
    </source>
</evidence>
<accession>A0A9X3WC05</accession>
<evidence type="ECO:0000313" key="2">
    <source>
        <dbReference type="EMBL" id="MDC3416957.1"/>
    </source>
</evidence>
<dbReference type="RefSeq" id="WP_272445995.1">
    <property type="nucleotide sequence ID" value="NZ_JAMQKC010000005.1"/>
</dbReference>
<organism evidence="2 3">
    <name type="scientific">Aquibacillus salsiterrae</name>
    <dbReference type="NCBI Taxonomy" id="2950439"/>
    <lineage>
        <taxon>Bacteria</taxon>
        <taxon>Bacillati</taxon>
        <taxon>Bacillota</taxon>
        <taxon>Bacilli</taxon>
        <taxon>Bacillales</taxon>
        <taxon>Bacillaceae</taxon>
        <taxon>Aquibacillus</taxon>
    </lineage>
</organism>
<reference evidence="2" key="1">
    <citation type="submission" date="2022-06" db="EMBL/GenBank/DDBJ databases">
        <title>Aquibacillus sp. a new bacterium isolated from soil saline samples.</title>
        <authorList>
            <person name="Galisteo C."/>
            <person name="De La Haba R."/>
            <person name="Sanchez-Porro C."/>
            <person name="Ventosa A."/>
        </authorList>
    </citation>
    <scope>NUCLEOTIDE SEQUENCE</scope>
    <source>
        <strain evidence="2">3ASR75-54</strain>
    </source>
</reference>
<dbReference type="AlphaFoldDB" id="A0A9X3WC05"/>
<dbReference type="Proteomes" id="UP001145069">
    <property type="component" value="Unassembled WGS sequence"/>
</dbReference>
<gene>
    <name evidence="2" type="ORF">NC799_08480</name>
</gene>
<dbReference type="Pfam" id="PF10026">
    <property type="entry name" value="DUF2268"/>
    <property type="match status" value="1"/>
</dbReference>
<sequence>MTIIPTSNWLNDYLTMKNTSDRELIPRVHAECLCGPLEAYFPDATLQDIHIHLVDHGLFWPHPTDDKQIETFIARNYTSIVRKILEKLTQHWDGPDVPVFIFPSNEKNRLLSEHFEGVSGVSHPGKLFFFLPNNVSLKKLHALVIHEYSHICRLDKLGKKEEDLTLLDAIVLEGLAENAVRTLLGNEYVGSWAKHPSKQEVELFFRKWIKPCLDLKKTDPLHDQIMYGDGHFPKWLGYKVGYQLIASCLEHPELQLKQMHSLSSLQLLDYSMFAS</sequence>
<feature type="domain" description="DUF2268" evidence="1">
    <location>
        <begin position="79"/>
        <end position="267"/>
    </location>
</feature>
<dbReference type="InterPro" id="IPR018728">
    <property type="entry name" value="DUF2268"/>
</dbReference>
<protein>
    <submittedName>
        <fullName evidence="2">DUF2268 domain-containing protein</fullName>
    </submittedName>
</protein>
<keyword evidence="3" id="KW-1185">Reference proteome</keyword>
<comment type="caution">
    <text evidence="2">The sequence shown here is derived from an EMBL/GenBank/DDBJ whole genome shotgun (WGS) entry which is preliminary data.</text>
</comment>
<proteinExistence type="predicted"/>
<dbReference type="EMBL" id="JAMQKC010000005">
    <property type="protein sequence ID" value="MDC3416957.1"/>
    <property type="molecule type" value="Genomic_DNA"/>
</dbReference>